<evidence type="ECO:0000256" key="5">
    <source>
        <dbReference type="ARBA" id="ARBA00023136"/>
    </source>
</evidence>
<name>A0A7Y0BMK2_9SPHN</name>
<keyword evidence="5 8" id="KW-0472">Membrane</keyword>
<dbReference type="InterPro" id="IPR047055">
    <property type="entry name" value="MotA-like"/>
</dbReference>
<feature type="transmembrane region" description="Helical" evidence="8">
    <location>
        <begin position="150"/>
        <end position="173"/>
    </location>
</feature>
<feature type="domain" description="MotA/TolQ/ExbB proton channel" evidence="9">
    <location>
        <begin position="84"/>
        <end position="192"/>
    </location>
</feature>
<reference evidence="10 11" key="1">
    <citation type="submission" date="2020-04" db="EMBL/GenBank/DDBJ databases">
        <title>Novosphingobium sp. TW-4 isolated from soil.</title>
        <authorList>
            <person name="Dahal R.H."/>
            <person name="Chaudhary D.K."/>
        </authorList>
    </citation>
    <scope>NUCLEOTIDE SEQUENCE [LARGE SCALE GENOMIC DNA]</scope>
    <source>
        <strain evidence="10 11">TW-4</strain>
    </source>
</reference>
<dbReference type="GO" id="GO:0015031">
    <property type="term" value="P:protein transport"/>
    <property type="evidence" value="ECO:0007669"/>
    <property type="project" value="UniProtKB-KW"/>
</dbReference>
<evidence type="ECO:0000256" key="1">
    <source>
        <dbReference type="ARBA" id="ARBA00004651"/>
    </source>
</evidence>
<evidence type="ECO:0000256" key="6">
    <source>
        <dbReference type="RuleBase" id="RU004057"/>
    </source>
</evidence>
<comment type="subcellular location">
    <subcellularLocation>
        <location evidence="1">Cell membrane</location>
        <topology evidence="1">Multi-pass membrane protein</topology>
    </subcellularLocation>
    <subcellularLocation>
        <location evidence="6">Membrane</location>
        <topology evidence="6">Multi-pass membrane protein</topology>
    </subcellularLocation>
</comment>
<accession>A0A7Y0BMK2</accession>
<evidence type="ECO:0000313" key="10">
    <source>
        <dbReference type="EMBL" id="NML92965.1"/>
    </source>
</evidence>
<evidence type="ECO:0000259" key="9">
    <source>
        <dbReference type="Pfam" id="PF01618"/>
    </source>
</evidence>
<feature type="transmembrane region" description="Helical" evidence="8">
    <location>
        <begin position="114"/>
        <end position="138"/>
    </location>
</feature>
<feature type="region of interest" description="Disordered" evidence="7">
    <location>
        <begin position="211"/>
        <end position="254"/>
    </location>
</feature>
<protein>
    <recommendedName>
        <fullName evidence="9">MotA/TolQ/ExbB proton channel domain-containing protein</fullName>
    </recommendedName>
</protein>
<keyword evidence="4 8" id="KW-1133">Transmembrane helix</keyword>
<dbReference type="AlphaFoldDB" id="A0A7Y0BMK2"/>
<feature type="compositionally biased region" description="Low complexity" evidence="7">
    <location>
        <begin position="223"/>
        <end position="244"/>
    </location>
</feature>
<dbReference type="GO" id="GO:0071978">
    <property type="term" value="P:bacterial-type flagellum-dependent swarming motility"/>
    <property type="evidence" value="ECO:0007669"/>
    <property type="project" value="InterPro"/>
</dbReference>
<dbReference type="Pfam" id="PF01618">
    <property type="entry name" value="MotA_ExbB"/>
    <property type="match status" value="1"/>
</dbReference>
<evidence type="ECO:0000313" key="11">
    <source>
        <dbReference type="Proteomes" id="UP000583556"/>
    </source>
</evidence>
<comment type="similarity">
    <text evidence="6">Belongs to the exbB/tolQ family.</text>
</comment>
<proteinExistence type="inferred from homology"/>
<dbReference type="GO" id="GO:0006935">
    <property type="term" value="P:chemotaxis"/>
    <property type="evidence" value="ECO:0007669"/>
    <property type="project" value="InterPro"/>
</dbReference>
<keyword evidence="6" id="KW-0653">Protein transport</keyword>
<keyword evidence="3 8" id="KW-0812">Transmembrane</keyword>
<evidence type="ECO:0000256" key="7">
    <source>
        <dbReference type="SAM" id="MobiDB-lite"/>
    </source>
</evidence>
<keyword evidence="6" id="KW-0813">Transport</keyword>
<gene>
    <name evidence="10" type="ORF">HHL27_04685</name>
</gene>
<dbReference type="PANTHER" id="PTHR30433">
    <property type="entry name" value="CHEMOTAXIS PROTEIN MOTA"/>
    <property type="match status" value="1"/>
</dbReference>
<comment type="caution">
    <text evidence="10">The sequence shown here is derived from an EMBL/GenBank/DDBJ whole genome shotgun (WGS) entry which is preliminary data.</text>
</comment>
<keyword evidence="11" id="KW-1185">Reference proteome</keyword>
<dbReference type="Proteomes" id="UP000583556">
    <property type="component" value="Unassembled WGS sequence"/>
</dbReference>
<feature type="transmembrane region" description="Helical" evidence="8">
    <location>
        <begin position="6"/>
        <end position="25"/>
    </location>
</feature>
<dbReference type="EMBL" id="JABBGM010000002">
    <property type="protein sequence ID" value="NML92965.1"/>
    <property type="molecule type" value="Genomic_DNA"/>
</dbReference>
<evidence type="ECO:0000256" key="2">
    <source>
        <dbReference type="ARBA" id="ARBA00022475"/>
    </source>
</evidence>
<keyword evidence="2" id="KW-1003">Cell membrane</keyword>
<evidence type="ECO:0000256" key="3">
    <source>
        <dbReference type="ARBA" id="ARBA00022692"/>
    </source>
</evidence>
<evidence type="ECO:0000256" key="8">
    <source>
        <dbReference type="SAM" id="Phobius"/>
    </source>
</evidence>
<sequence length="254" mass="26412">MELAHLFNTSAALVVGGGTLLATVLRCGIGDCRTTLVALGRLARPTFHADKVRADLAGQVAQIRQDGVLRARFRHVGDAAFDEATDALIRSRSIEALIERHEQHRQRRRTAATAAARTLFQAADLGPVFGLAGTLVSLSQLPAEGVARAALSGAISLAVLTTLYGVLIANIVFAPLARAVERQAEAEEAARQEVIDWLSWQLAPALPTQVAATRAPARTRGEPAASTAPAVAGPAAASADAPLPGETGIVDEAA</sequence>
<dbReference type="RefSeq" id="WP_169492236.1">
    <property type="nucleotide sequence ID" value="NZ_JABBGM010000002.1"/>
</dbReference>
<dbReference type="GO" id="GO:0005886">
    <property type="term" value="C:plasma membrane"/>
    <property type="evidence" value="ECO:0007669"/>
    <property type="project" value="UniProtKB-SubCell"/>
</dbReference>
<evidence type="ECO:0000256" key="4">
    <source>
        <dbReference type="ARBA" id="ARBA00022989"/>
    </source>
</evidence>
<dbReference type="InterPro" id="IPR002898">
    <property type="entry name" value="MotA_ExbB_proton_chnl"/>
</dbReference>
<organism evidence="10 11">
    <name type="scientific">Novosphingobium olei</name>
    <dbReference type="NCBI Taxonomy" id="2728851"/>
    <lineage>
        <taxon>Bacteria</taxon>
        <taxon>Pseudomonadati</taxon>
        <taxon>Pseudomonadota</taxon>
        <taxon>Alphaproteobacteria</taxon>
        <taxon>Sphingomonadales</taxon>
        <taxon>Sphingomonadaceae</taxon>
        <taxon>Novosphingobium</taxon>
    </lineage>
</organism>